<dbReference type="EMBL" id="BAAAQN010000007">
    <property type="protein sequence ID" value="GAA2021401.1"/>
    <property type="molecule type" value="Genomic_DNA"/>
</dbReference>
<dbReference type="PROSITE" id="PS51257">
    <property type="entry name" value="PROKAR_LIPOPROTEIN"/>
    <property type="match status" value="1"/>
</dbReference>
<evidence type="ECO:0000256" key="1">
    <source>
        <dbReference type="SAM" id="MobiDB-lite"/>
    </source>
</evidence>
<feature type="chain" id="PRO_5046136940" description="Lipoprotein" evidence="2">
    <location>
        <begin position="27"/>
        <end position="555"/>
    </location>
</feature>
<dbReference type="RefSeq" id="WP_344665042.1">
    <property type="nucleotide sequence ID" value="NZ_BAAAQN010000007.1"/>
</dbReference>
<name>A0ABN2TUF8_9ACTN</name>
<organism evidence="3 4">
    <name type="scientific">Catenulispora yoronensis</name>
    <dbReference type="NCBI Taxonomy" id="450799"/>
    <lineage>
        <taxon>Bacteria</taxon>
        <taxon>Bacillati</taxon>
        <taxon>Actinomycetota</taxon>
        <taxon>Actinomycetes</taxon>
        <taxon>Catenulisporales</taxon>
        <taxon>Catenulisporaceae</taxon>
        <taxon>Catenulispora</taxon>
    </lineage>
</organism>
<feature type="compositionally biased region" description="Polar residues" evidence="1">
    <location>
        <begin position="206"/>
        <end position="216"/>
    </location>
</feature>
<feature type="compositionally biased region" description="Low complexity" evidence="1">
    <location>
        <begin position="174"/>
        <end position="205"/>
    </location>
</feature>
<dbReference type="Proteomes" id="UP001500751">
    <property type="component" value="Unassembled WGS sequence"/>
</dbReference>
<evidence type="ECO:0000313" key="4">
    <source>
        <dbReference type="Proteomes" id="UP001500751"/>
    </source>
</evidence>
<feature type="signal peptide" evidence="2">
    <location>
        <begin position="1"/>
        <end position="26"/>
    </location>
</feature>
<evidence type="ECO:0008006" key="5">
    <source>
        <dbReference type="Google" id="ProtNLM"/>
    </source>
</evidence>
<protein>
    <recommendedName>
        <fullName evidence="5">Lipoprotein</fullName>
    </recommendedName>
</protein>
<proteinExistence type="predicted"/>
<comment type="caution">
    <text evidence="3">The sequence shown here is derived from an EMBL/GenBank/DDBJ whole genome shotgun (WGS) entry which is preliminary data.</text>
</comment>
<sequence length="555" mass="55676">MKQRAARRARARTLPAIAIVIALVGACGESGSVTQNPTTGTTSGAPASREAIVAYGYAPDPHGTAVYQPDVVLVGGGPQIVRSVSDDGLTWTIDGHAPNADKLAVGSVMFATSRAVGRVLSLRRQGSDLVLLLAPVNFTDVVKDAHITVDQALDVSGMTVQEIPGQRDQLSDQGPATGGATPTSGAPATTTTDAAAVTGPDGAADNTTGITPNTAPGTAVPADFHPAVPAAFHPAPDATITLPAVQLIAAPPGSGTLPPPKPNGGAKIPITVGAWTATVSADATSLGMQLDHKSDSGLKATVTMKFPVDNLHIGSDTTVVGGKATATGFTITGIKGMEVSLSGGAGNGSADNSKVKFEVPIEMHFPIPPGPATAGLPVDISLKWSFLIETALTGKNSTVFATGKYTLDGPLGITAHGGVQVPKLTVQQSLLDSISGIAIGPSGIVGATKIKVRVGFGTPAASAGPYVALTASTGITQGSALGASLVRCHGATLDLKFSTGIGIEVSPQLLSFLKALLPPKSKFEGGWESSVETSTPIFSKSQTQPDVPLCAGAGG</sequence>
<gene>
    <name evidence="3" type="ORF">GCM10009839_18010</name>
</gene>
<reference evidence="3 4" key="1">
    <citation type="journal article" date="2019" name="Int. J. Syst. Evol. Microbiol.">
        <title>The Global Catalogue of Microorganisms (GCM) 10K type strain sequencing project: providing services to taxonomists for standard genome sequencing and annotation.</title>
        <authorList>
            <consortium name="The Broad Institute Genomics Platform"/>
            <consortium name="The Broad Institute Genome Sequencing Center for Infectious Disease"/>
            <person name="Wu L."/>
            <person name="Ma J."/>
        </authorList>
    </citation>
    <scope>NUCLEOTIDE SEQUENCE [LARGE SCALE GENOMIC DNA]</scope>
    <source>
        <strain evidence="3 4">JCM 16014</strain>
    </source>
</reference>
<accession>A0ABN2TUF8</accession>
<evidence type="ECO:0000256" key="2">
    <source>
        <dbReference type="SAM" id="SignalP"/>
    </source>
</evidence>
<feature type="region of interest" description="Disordered" evidence="1">
    <location>
        <begin position="164"/>
        <end position="220"/>
    </location>
</feature>
<keyword evidence="2" id="KW-0732">Signal</keyword>
<evidence type="ECO:0000313" key="3">
    <source>
        <dbReference type="EMBL" id="GAA2021401.1"/>
    </source>
</evidence>
<keyword evidence="4" id="KW-1185">Reference proteome</keyword>